<dbReference type="InterPro" id="IPR035901">
    <property type="entry name" value="GIY-YIG_endonuc_sf"/>
</dbReference>
<proteinExistence type="predicted"/>
<dbReference type="Proteomes" id="UP000182400">
    <property type="component" value="Unassembled WGS sequence"/>
</dbReference>
<dbReference type="Gene3D" id="3.40.1440.10">
    <property type="entry name" value="GIY-YIG endonuclease"/>
    <property type="match status" value="1"/>
</dbReference>
<name>A0A1I5QY10_9GAMM</name>
<organism evidence="1 2">
    <name type="scientific">Ectopseudomonas composti</name>
    <dbReference type="NCBI Taxonomy" id="658457"/>
    <lineage>
        <taxon>Bacteria</taxon>
        <taxon>Pseudomonadati</taxon>
        <taxon>Pseudomonadota</taxon>
        <taxon>Gammaproteobacteria</taxon>
        <taxon>Pseudomonadales</taxon>
        <taxon>Pseudomonadaceae</taxon>
        <taxon>Ectopseudomonas</taxon>
    </lineage>
</organism>
<dbReference type="OrthoDB" id="7058567at2"/>
<sequence length="194" mass="22485">MSEMRNEVVRYFFENYFGGNIEQAIKATGYTHIQFRKWLDGSLAPQKNTIEYIAHCIFTPEFRRIAEYYEFHPEEKIMPQLKNMLGGHADNPGIYAFYDSMGNLLYIGKAATSLIKECYQSIRQEVSIKFPSGIKNAPQKRYEITKYISAYDVGNSNWIDYPKHVESLILRISKPPLNKIIGSLEPAFCKEDEC</sequence>
<dbReference type="EMBL" id="FOWP01000013">
    <property type="protein sequence ID" value="SFP51158.1"/>
    <property type="molecule type" value="Genomic_DNA"/>
</dbReference>
<dbReference type="RefSeq" id="WP_074941139.1">
    <property type="nucleotide sequence ID" value="NZ_FOWP01000013.1"/>
</dbReference>
<evidence type="ECO:0000313" key="2">
    <source>
        <dbReference type="Proteomes" id="UP000182400"/>
    </source>
</evidence>
<dbReference type="AlphaFoldDB" id="A0A1I5QY10"/>
<accession>A0A1I5QY10</accession>
<gene>
    <name evidence="1" type="ORF">SAMN05216601_113103</name>
</gene>
<evidence type="ECO:0000313" key="1">
    <source>
        <dbReference type="EMBL" id="SFP51158.1"/>
    </source>
</evidence>
<protein>
    <submittedName>
        <fullName evidence="1">Uncharacterized protein</fullName>
    </submittedName>
</protein>
<reference evidence="1 2" key="1">
    <citation type="submission" date="2016-10" db="EMBL/GenBank/DDBJ databases">
        <authorList>
            <person name="de Groot N.N."/>
        </authorList>
    </citation>
    <scope>NUCLEOTIDE SEQUENCE [LARGE SCALE GENOMIC DNA]</scope>
    <source>
        <strain evidence="1 2">CCUG 59231</strain>
    </source>
</reference>